<dbReference type="PANTHER" id="PTHR15818:SF2">
    <property type="entry name" value="G-PATCH DOMAIN AND KOW MOTIFS-CONTAINING PROTEIN"/>
    <property type="match status" value="1"/>
</dbReference>
<feature type="region of interest" description="Disordered" evidence="3">
    <location>
        <begin position="186"/>
        <end position="214"/>
    </location>
</feature>
<dbReference type="EMBL" id="BEYU01000091">
    <property type="protein sequence ID" value="GBG31129.1"/>
    <property type="molecule type" value="Genomic_DNA"/>
</dbReference>
<reference evidence="5 6" key="1">
    <citation type="submission" date="2017-12" db="EMBL/GenBank/DDBJ databases">
        <title>Sequencing, de novo assembly and annotation of complete genome of a new Thraustochytrid species, strain FCC1311.</title>
        <authorList>
            <person name="Sedici K."/>
            <person name="Godart F."/>
            <person name="Aiese Cigliano R."/>
            <person name="Sanseverino W."/>
            <person name="Barakat M."/>
            <person name="Ortet P."/>
            <person name="Marechal E."/>
            <person name="Cagnac O."/>
            <person name="Amato A."/>
        </authorList>
    </citation>
    <scope>NUCLEOTIDE SEQUENCE [LARGE SCALE GENOMIC DNA]</scope>
</reference>
<comment type="subcellular location">
    <subcellularLocation>
        <location evidence="1">Nucleus</location>
    </subcellularLocation>
</comment>
<evidence type="ECO:0000256" key="1">
    <source>
        <dbReference type="ARBA" id="ARBA00004123"/>
    </source>
</evidence>
<dbReference type="GO" id="GO:0000398">
    <property type="term" value="P:mRNA splicing, via spliceosome"/>
    <property type="evidence" value="ECO:0007669"/>
    <property type="project" value="InterPro"/>
</dbReference>
<dbReference type="AlphaFoldDB" id="A0A2R5GLE4"/>
<keyword evidence="2" id="KW-0539">Nucleus</keyword>
<dbReference type="GO" id="GO:0005681">
    <property type="term" value="C:spliceosomal complex"/>
    <property type="evidence" value="ECO:0007669"/>
    <property type="project" value="TreeGrafter"/>
</dbReference>
<feature type="region of interest" description="Disordered" evidence="3">
    <location>
        <begin position="331"/>
        <end position="350"/>
    </location>
</feature>
<feature type="compositionally biased region" description="Acidic residues" evidence="3">
    <location>
        <begin position="31"/>
        <end position="47"/>
    </location>
</feature>
<protein>
    <submittedName>
        <fullName evidence="5">Pre-mRNA-splicing factor spp2</fullName>
    </submittedName>
</protein>
<keyword evidence="6" id="KW-1185">Reference proteome</keyword>
<evidence type="ECO:0000259" key="4">
    <source>
        <dbReference type="PROSITE" id="PS50174"/>
    </source>
</evidence>
<feature type="domain" description="G-patch" evidence="4">
    <location>
        <begin position="127"/>
        <end position="173"/>
    </location>
</feature>
<name>A0A2R5GLE4_9STRA</name>
<dbReference type="PROSITE" id="PS50174">
    <property type="entry name" value="G_PATCH"/>
    <property type="match status" value="1"/>
</dbReference>
<evidence type="ECO:0000256" key="2">
    <source>
        <dbReference type="ARBA" id="ARBA00023242"/>
    </source>
</evidence>
<dbReference type="GO" id="GO:0003676">
    <property type="term" value="F:nucleic acid binding"/>
    <property type="evidence" value="ECO:0007669"/>
    <property type="project" value="InterPro"/>
</dbReference>
<accession>A0A2R5GLE4</accession>
<dbReference type="Pfam" id="PF12656">
    <property type="entry name" value="G-patch_2"/>
    <property type="match status" value="1"/>
</dbReference>
<comment type="caution">
    <text evidence="5">The sequence shown here is derived from an EMBL/GenBank/DDBJ whole genome shotgun (WGS) entry which is preliminary data.</text>
</comment>
<feature type="region of interest" description="Disordered" evidence="3">
    <location>
        <begin position="140"/>
        <end position="168"/>
    </location>
</feature>
<dbReference type="Proteomes" id="UP000241890">
    <property type="component" value="Unassembled WGS sequence"/>
</dbReference>
<dbReference type="InParanoid" id="A0A2R5GLE4"/>
<dbReference type="InterPro" id="IPR000467">
    <property type="entry name" value="G_patch_dom"/>
</dbReference>
<dbReference type="InterPro" id="IPR045166">
    <property type="entry name" value="Spp2-like"/>
</dbReference>
<organism evidence="5 6">
    <name type="scientific">Hondaea fermentalgiana</name>
    <dbReference type="NCBI Taxonomy" id="2315210"/>
    <lineage>
        <taxon>Eukaryota</taxon>
        <taxon>Sar</taxon>
        <taxon>Stramenopiles</taxon>
        <taxon>Bigyra</taxon>
        <taxon>Labyrinthulomycetes</taxon>
        <taxon>Thraustochytrida</taxon>
        <taxon>Thraustochytriidae</taxon>
        <taxon>Hondaea</taxon>
    </lineage>
</organism>
<feature type="region of interest" description="Disordered" evidence="3">
    <location>
        <begin position="1"/>
        <end position="76"/>
    </location>
</feature>
<gene>
    <name evidence="5" type="ORF">FCC1311_073502</name>
</gene>
<sequence length="407" mass="44123">MDSSASSFRAVKLKTRRGVHSNQHDGKEQGEEVDDAFAAAEEEEEEDERSRRNSSQLRDAADEADAEPKEPVVIPLVKSKDVDESLPMLLRNQPAAIRAIADEKERLERHIQDLPDSSEKQYEAVSIDDFGAAMLRGMGWNPAAGNGEKGSSAAGPAPSIPRPALLGLGATPKQDIEALLKERKRRKLAESGQAEKKTSSVNDTNATSATPKFRPGWIEDGSLVKFPKSILKPLGNDERGLSLQKAEDGAQTSAKDDDQIFGVVTQADSVPGLNNILVEVDNDVVAVSSEEDDRIVKVKRDLVEVVDHTQLADENPCIAFRNRVLARVTKARNDDDDESSSGDDSQLSTALPKRGGRVLVVRGRATGARGQLVDRSNSRALATVQIDGEHGPVKLDYDEVAELVVLK</sequence>
<evidence type="ECO:0000313" key="5">
    <source>
        <dbReference type="EMBL" id="GBG31129.1"/>
    </source>
</evidence>
<feature type="compositionally biased region" description="Polar residues" evidence="3">
    <location>
        <begin position="199"/>
        <end position="210"/>
    </location>
</feature>
<dbReference type="InterPro" id="IPR026822">
    <property type="entry name" value="Spp2/MOS2_G-patch"/>
</dbReference>
<dbReference type="OrthoDB" id="5577072at2759"/>
<evidence type="ECO:0000256" key="3">
    <source>
        <dbReference type="SAM" id="MobiDB-lite"/>
    </source>
</evidence>
<dbReference type="PANTHER" id="PTHR15818">
    <property type="entry name" value="G PATCH AND KOW-CONTAINING"/>
    <property type="match status" value="1"/>
</dbReference>
<evidence type="ECO:0000313" key="6">
    <source>
        <dbReference type="Proteomes" id="UP000241890"/>
    </source>
</evidence>
<proteinExistence type="predicted"/>